<accession>A0A368Y2N1</accession>
<reference evidence="1 2" key="1">
    <citation type="submission" date="2018-07" db="EMBL/GenBank/DDBJ databases">
        <title>Genomic Encyclopedia of Type Strains, Phase IV (KMG-IV): sequencing the most valuable type-strain genomes for metagenomic binning, comparative biology and taxonomic classification.</title>
        <authorList>
            <person name="Goeker M."/>
        </authorList>
    </citation>
    <scope>NUCLEOTIDE SEQUENCE [LARGE SCALE GENOMIC DNA]</scope>
    <source>
        <strain evidence="1 2">DSM 21634</strain>
    </source>
</reference>
<gene>
    <name evidence="1" type="ORF">DES41_102883</name>
</gene>
<dbReference type="Proteomes" id="UP000252884">
    <property type="component" value="Unassembled WGS sequence"/>
</dbReference>
<organism evidence="1 2">
    <name type="scientific">Pseudorhodoferax soli</name>
    <dbReference type="NCBI Taxonomy" id="545864"/>
    <lineage>
        <taxon>Bacteria</taxon>
        <taxon>Pseudomonadati</taxon>
        <taxon>Pseudomonadota</taxon>
        <taxon>Betaproteobacteria</taxon>
        <taxon>Burkholderiales</taxon>
        <taxon>Comamonadaceae</taxon>
    </lineage>
</organism>
<comment type="caution">
    <text evidence="1">The sequence shown here is derived from an EMBL/GenBank/DDBJ whole genome shotgun (WGS) entry which is preliminary data.</text>
</comment>
<proteinExistence type="predicted"/>
<evidence type="ECO:0000313" key="2">
    <source>
        <dbReference type="Proteomes" id="UP000252884"/>
    </source>
</evidence>
<keyword evidence="2" id="KW-1185">Reference proteome</keyword>
<evidence type="ECO:0000313" key="1">
    <source>
        <dbReference type="EMBL" id="RCW74560.1"/>
    </source>
</evidence>
<dbReference type="EMBL" id="QPJK01000002">
    <property type="protein sequence ID" value="RCW74560.1"/>
    <property type="molecule type" value="Genomic_DNA"/>
</dbReference>
<dbReference type="AlphaFoldDB" id="A0A368Y2N1"/>
<name>A0A368Y2N1_9BURK</name>
<sequence length="172" mass="18341">MLLLAALLVVAALLWTGRAELPAQLARWTGAATRPTATLDYARLSPSLDAAALGRQLGGLSLPCQPQAEGSVCEAALAEANGVAAALLRARWHQGTLQSVDLLLPWWEHHRAVGMLTERLGAPGGNEVVTADGQRLAALRWSLPEGTVQMARAPGWNPLHWATVRWDAAPPR</sequence>
<protein>
    <submittedName>
        <fullName evidence="1">Uncharacterized protein</fullName>
    </submittedName>
</protein>